<comment type="caution">
    <text evidence="3">The sequence shown here is derived from an EMBL/GenBank/DDBJ whole genome shotgun (WGS) entry which is preliminary data.</text>
</comment>
<accession>A0A1V6RZC5</accession>
<dbReference type="InterPro" id="IPR001251">
    <property type="entry name" value="CRAL-TRIO_dom"/>
</dbReference>
<gene>
    <name evidence="3" type="ORF">PENVUL_c016G08167</name>
</gene>
<dbReference type="SUPFAM" id="SSF52087">
    <property type="entry name" value="CRAL/TRIO domain"/>
    <property type="match status" value="1"/>
</dbReference>
<dbReference type="STRING" id="29845.A0A1V6RZC5"/>
<dbReference type="Pfam" id="PF00650">
    <property type="entry name" value="CRAL_TRIO"/>
    <property type="match status" value="1"/>
</dbReference>
<dbReference type="AlphaFoldDB" id="A0A1V6RZC5"/>
<dbReference type="Proteomes" id="UP000191518">
    <property type="component" value="Unassembled WGS sequence"/>
</dbReference>
<dbReference type="InterPro" id="IPR052432">
    <property type="entry name" value="PITP/CRAL-TRIO"/>
</dbReference>
<dbReference type="PANTHER" id="PTHR46590:SF2">
    <property type="entry name" value="CRAL_TRIO DOMAIN PROTEIN (AFU_ORTHOLOGUE AFUA_4G13930)-RELATED"/>
    <property type="match status" value="1"/>
</dbReference>
<organism evidence="3 4">
    <name type="scientific">Penicillium vulpinum</name>
    <dbReference type="NCBI Taxonomy" id="29845"/>
    <lineage>
        <taxon>Eukaryota</taxon>
        <taxon>Fungi</taxon>
        <taxon>Dikarya</taxon>
        <taxon>Ascomycota</taxon>
        <taxon>Pezizomycotina</taxon>
        <taxon>Eurotiomycetes</taxon>
        <taxon>Eurotiomycetidae</taxon>
        <taxon>Eurotiales</taxon>
        <taxon>Aspergillaceae</taxon>
        <taxon>Penicillium</taxon>
    </lineage>
</organism>
<dbReference type="Gene3D" id="3.40.525.10">
    <property type="entry name" value="CRAL-TRIO lipid binding domain"/>
    <property type="match status" value="1"/>
</dbReference>
<dbReference type="PANTHER" id="PTHR46590">
    <property type="entry name" value="PHOSPHATIDYLINOSITOL TRANSFER PROTEIN CSR1-RELATED"/>
    <property type="match status" value="1"/>
</dbReference>
<dbReference type="CDD" id="cd00170">
    <property type="entry name" value="SEC14"/>
    <property type="match status" value="1"/>
</dbReference>
<protein>
    <recommendedName>
        <fullName evidence="2">CRAL-TRIO domain-containing protein</fullName>
    </recommendedName>
</protein>
<evidence type="ECO:0000313" key="3">
    <source>
        <dbReference type="EMBL" id="OQE06859.1"/>
    </source>
</evidence>
<reference evidence="4" key="1">
    <citation type="journal article" date="2017" name="Nat. Microbiol.">
        <title>Global analysis of biosynthetic gene clusters reveals vast potential of secondary metabolite production in Penicillium species.</title>
        <authorList>
            <person name="Nielsen J.C."/>
            <person name="Grijseels S."/>
            <person name="Prigent S."/>
            <person name="Ji B."/>
            <person name="Dainat J."/>
            <person name="Nielsen K.F."/>
            <person name="Frisvad J.C."/>
            <person name="Workman M."/>
            <person name="Nielsen J."/>
        </authorList>
    </citation>
    <scope>NUCLEOTIDE SEQUENCE [LARGE SCALE GENOMIC DNA]</scope>
    <source>
        <strain evidence="4">IBT 29486</strain>
    </source>
</reference>
<dbReference type="PROSITE" id="PS50191">
    <property type="entry name" value="CRAL_TRIO"/>
    <property type="match status" value="1"/>
</dbReference>
<dbReference type="InterPro" id="IPR036865">
    <property type="entry name" value="CRAL-TRIO_dom_sf"/>
</dbReference>
<dbReference type="InterPro" id="IPR036273">
    <property type="entry name" value="CRAL/TRIO_N_dom_sf"/>
</dbReference>
<name>A0A1V6RZC5_9EURO</name>
<dbReference type="InterPro" id="IPR011074">
    <property type="entry name" value="CRAL/TRIO_N_dom"/>
</dbReference>
<sequence>MSPSNDPMSGHLGHLTPDQEAKVIEFWIIILTSIATVLSAVYDVPIPEGSSSKLFAALEKINEPTVEAIISALKGEDTNKQTSNGTNPVQSNNETSRETTVGSNSSNKEQKSIDKVDSLMNEHAKDTIISEMANRKVTPAHFSSLFSQLRELGVQDAEIKSMQDILSRLTPQEMCFAILKMIKQEHPDSLLLRFLRARKWDVGKAYSMMTSNILWRKELEVDEEILPQGEEYALEQSRSATATSKEKKEGVDFMNQLRMGKGFIHGFDRDGRPVVYVRVKIHKPGAQSEEALERYIVHMIESVRLVVAPPVETGTIVFDLTGFGLSNMEYPPVKFILKCFEANYPESLGQMLVHNAPWVFSGIWKLIHGWMDPVVASKVHFTRSIADLDKFIPRNKIPKELSGDEDWTYKYDEPAKGENMIMKDTETRDSLMYDRMMIGIRMVTTTAAWISASSDSDVKKQASEVEELKSRRNAVIDEFRVNYWKLDPYIRARSFIDRTGMLLPGGDAYCSSAFFIKAILANGHHLRRFYQVKHVLKNLSAHLHRYPISAYHNLLYHCVYSHVHRPQEPSSGIMLLIRLAAGQSASRTNLQGHIPRCPSTDFTATAISTTPDMKSSRSPLPTSTN</sequence>
<feature type="region of interest" description="Disordered" evidence="1">
    <location>
        <begin position="77"/>
        <end position="115"/>
    </location>
</feature>
<dbReference type="Pfam" id="PF03765">
    <property type="entry name" value="CRAL_TRIO_N"/>
    <property type="match status" value="1"/>
</dbReference>
<dbReference type="SMART" id="SM01100">
    <property type="entry name" value="CRAL_TRIO_N"/>
    <property type="match status" value="1"/>
</dbReference>
<evidence type="ECO:0000259" key="2">
    <source>
        <dbReference type="PROSITE" id="PS50191"/>
    </source>
</evidence>
<dbReference type="SUPFAM" id="SSF46938">
    <property type="entry name" value="CRAL/TRIO N-terminal domain"/>
    <property type="match status" value="1"/>
</dbReference>
<proteinExistence type="predicted"/>
<dbReference type="SMART" id="SM00516">
    <property type="entry name" value="SEC14"/>
    <property type="match status" value="1"/>
</dbReference>
<feature type="domain" description="CRAL-TRIO" evidence="2">
    <location>
        <begin position="264"/>
        <end position="409"/>
    </location>
</feature>
<dbReference type="EMBL" id="MDYP01000016">
    <property type="protein sequence ID" value="OQE06859.1"/>
    <property type="molecule type" value="Genomic_DNA"/>
</dbReference>
<evidence type="ECO:0000313" key="4">
    <source>
        <dbReference type="Proteomes" id="UP000191518"/>
    </source>
</evidence>
<evidence type="ECO:0000256" key="1">
    <source>
        <dbReference type="SAM" id="MobiDB-lite"/>
    </source>
</evidence>
<feature type="compositionally biased region" description="Polar residues" evidence="1">
    <location>
        <begin position="80"/>
        <end position="107"/>
    </location>
</feature>
<keyword evidence="4" id="KW-1185">Reference proteome</keyword>